<feature type="transmembrane region" description="Helical" evidence="7">
    <location>
        <begin position="34"/>
        <end position="55"/>
    </location>
</feature>
<dbReference type="InterPro" id="IPR035906">
    <property type="entry name" value="MetI-like_sf"/>
</dbReference>
<feature type="transmembrane region" description="Helical" evidence="7">
    <location>
        <begin position="125"/>
        <end position="147"/>
    </location>
</feature>
<evidence type="ECO:0000256" key="6">
    <source>
        <dbReference type="ARBA" id="ARBA00023136"/>
    </source>
</evidence>
<keyword evidence="3" id="KW-1003">Cell membrane</keyword>
<dbReference type="GO" id="GO:0005886">
    <property type="term" value="C:plasma membrane"/>
    <property type="evidence" value="ECO:0007669"/>
    <property type="project" value="UniProtKB-SubCell"/>
</dbReference>
<evidence type="ECO:0000256" key="4">
    <source>
        <dbReference type="ARBA" id="ARBA00022692"/>
    </source>
</evidence>
<evidence type="ECO:0000313" key="11">
    <source>
        <dbReference type="Proteomes" id="UP000215332"/>
    </source>
</evidence>
<feature type="transmembrane region" description="Helical" evidence="7">
    <location>
        <begin position="306"/>
        <end position="330"/>
    </location>
</feature>
<evidence type="ECO:0000256" key="3">
    <source>
        <dbReference type="ARBA" id="ARBA00022475"/>
    </source>
</evidence>
<comment type="subcellular location">
    <subcellularLocation>
        <location evidence="1 7">Cell membrane</location>
        <topology evidence="1 7">Multi-pass membrane protein</topology>
    </subcellularLocation>
</comment>
<dbReference type="KEGG" id="cgrn:4412665_01430"/>
<protein>
    <submittedName>
        <fullName evidence="10">Glutathione transport system permease protein gsiC</fullName>
    </submittedName>
</protein>
<dbReference type="EMBL" id="LT906441">
    <property type="protein sequence ID" value="SNV36912.1"/>
    <property type="molecule type" value="Genomic_DNA"/>
</dbReference>
<dbReference type="SUPFAM" id="SSF161098">
    <property type="entry name" value="MetI-like"/>
    <property type="match status" value="1"/>
</dbReference>
<evidence type="ECO:0000256" key="5">
    <source>
        <dbReference type="ARBA" id="ARBA00022989"/>
    </source>
</evidence>
<evidence type="ECO:0000256" key="2">
    <source>
        <dbReference type="ARBA" id="ARBA00022448"/>
    </source>
</evidence>
<dbReference type="InterPro" id="IPR045621">
    <property type="entry name" value="BPD_transp_1_N"/>
</dbReference>
<feature type="transmembrane region" description="Helical" evidence="7">
    <location>
        <begin position="159"/>
        <end position="182"/>
    </location>
</feature>
<feature type="domain" description="ABC transmembrane type-1" evidence="9">
    <location>
        <begin position="120"/>
        <end position="325"/>
    </location>
</feature>
<dbReference type="PANTHER" id="PTHR43163">
    <property type="entry name" value="DIPEPTIDE TRANSPORT SYSTEM PERMEASE PROTEIN DPPB-RELATED"/>
    <property type="match status" value="1"/>
</dbReference>
<accession>A0A239WR68</accession>
<proteinExistence type="inferred from homology"/>
<keyword evidence="2 7" id="KW-0813">Transport</keyword>
<evidence type="ECO:0000256" key="8">
    <source>
        <dbReference type="SAM" id="MobiDB-lite"/>
    </source>
</evidence>
<comment type="similarity">
    <text evidence="7">Belongs to the binding-protein-dependent transport system permease family.</text>
</comment>
<name>A0A239WR68_9ACTN</name>
<keyword evidence="6 7" id="KW-0472">Membrane</keyword>
<keyword evidence="5 7" id="KW-1133">Transmembrane helix</keyword>
<evidence type="ECO:0000259" key="9">
    <source>
        <dbReference type="PROSITE" id="PS50928"/>
    </source>
</evidence>
<feature type="region of interest" description="Disordered" evidence="8">
    <location>
        <begin position="1"/>
        <end position="24"/>
    </location>
</feature>
<evidence type="ECO:0000313" key="10">
    <source>
        <dbReference type="EMBL" id="SNV36912.1"/>
    </source>
</evidence>
<dbReference type="Pfam" id="PF19300">
    <property type="entry name" value="BPD_transp_1_N"/>
    <property type="match status" value="1"/>
</dbReference>
<dbReference type="PROSITE" id="PS50928">
    <property type="entry name" value="ABC_TM1"/>
    <property type="match status" value="1"/>
</dbReference>
<dbReference type="Proteomes" id="UP000215332">
    <property type="component" value="Chromosome 1"/>
</dbReference>
<sequence>MSTPRNTARATAGGPSSRGTSTAGRTARLIGRRLLGLVVSLLVASIIIFALLSLLPGDVAQVMLGSNADPKMAAQLREQLGLDDPLLVRYWHWLSGLLTGDLGTSVLSGQEIAPQIAERLAVTGWLVLLAVLIALLLCIPMGVHAAIHRRDVRGFLTSALAQFLMSVPAFLAGLLLILLFAIELRWLPAGAYVPLRENPGEWIRHLILPALALALVQAAVMSRYVRSAFIDVLTDDYLRTARAAGWTLRGALRRHGRRNASISLVTVLGLEISSMLVGAIVVEQVFVVPGLGSFLLDAVTSRDIPVVADVVMVLVALVLLISFLSDVVTVSLDPRLRVVKEASK</sequence>
<dbReference type="Gene3D" id="1.10.3720.10">
    <property type="entry name" value="MetI-like"/>
    <property type="match status" value="1"/>
</dbReference>
<dbReference type="InterPro" id="IPR000515">
    <property type="entry name" value="MetI-like"/>
</dbReference>
<dbReference type="RefSeq" id="WP_021105806.1">
    <property type="nucleotide sequence ID" value="NZ_LT906441.1"/>
</dbReference>
<dbReference type="PANTHER" id="PTHR43163:SF6">
    <property type="entry name" value="DIPEPTIDE TRANSPORT SYSTEM PERMEASE PROTEIN DPPB-RELATED"/>
    <property type="match status" value="1"/>
</dbReference>
<keyword evidence="4 7" id="KW-0812">Transmembrane</keyword>
<dbReference type="AlphaFoldDB" id="A0A239WR68"/>
<dbReference type="Pfam" id="PF00528">
    <property type="entry name" value="BPD_transp_1"/>
    <property type="match status" value="1"/>
</dbReference>
<evidence type="ECO:0000256" key="1">
    <source>
        <dbReference type="ARBA" id="ARBA00004651"/>
    </source>
</evidence>
<reference evidence="10 11" key="1">
    <citation type="submission" date="2017-06" db="EMBL/GenBank/DDBJ databases">
        <authorList>
            <consortium name="Pathogen Informatics"/>
        </authorList>
    </citation>
    <scope>NUCLEOTIDE SEQUENCE [LARGE SCALE GENOMIC DNA]</scope>
    <source>
        <strain evidence="10 11">NCTC11865</strain>
    </source>
</reference>
<feature type="transmembrane region" description="Helical" evidence="7">
    <location>
        <begin position="262"/>
        <end position="286"/>
    </location>
</feature>
<dbReference type="GO" id="GO:0071916">
    <property type="term" value="F:dipeptide transmembrane transporter activity"/>
    <property type="evidence" value="ECO:0007669"/>
    <property type="project" value="TreeGrafter"/>
</dbReference>
<gene>
    <name evidence="10" type="primary">gsiC</name>
    <name evidence="10" type="ORF">SAMEA4412665_01430</name>
</gene>
<organism evidence="10 11">
    <name type="scientific">Cutibacterium granulosum</name>
    <dbReference type="NCBI Taxonomy" id="33011"/>
    <lineage>
        <taxon>Bacteria</taxon>
        <taxon>Bacillati</taxon>
        <taxon>Actinomycetota</taxon>
        <taxon>Actinomycetes</taxon>
        <taxon>Propionibacteriales</taxon>
        <taxon>Propionibacteriaceae</taxon>
        <taxon>Cutibacterium</taxon>
    </lineage>
</organism>
<feature type="transmembrane region" description="Helical" evidence="7">
    <location>
        <begin position="202"/>
        <end position="220"/>
    </location>
</feature>
<dbReference type="eggNOG" id="COG0601">
    <property type="taxonomic scope" value="Bacteria"/>
</dbReference>
<evidence type="ECO:0000256" key="7">
    <source>
        <dbReference type="RuleBase" id="RU363032"/>
    </source>
</evidence>